<dbReference type="RefSeq" id="WP_127075671.1">
    <property type="nucleotide sequence ID" value="NZ_CP032819.1"/>
</dbReference>
<accession>A0A3S9VYZ3</accession>
<gene>
    <name evidence="1" type="ORF">D8S85_20885</name>
</gene>
<dbReference type="EMBL" id="CP032819">
    <property type="protein sequence ID" value="AZS31758.1"/>
    <property type="molecule type" value="Genomic_DNA"/>
</dbReference>
<dbReference type="KEGG" id="buy:D8S85_20885"/>
<name>A0A3S9VYZ3_9BACT</name>
<protein>
    <recommendedName>
        <fullName evidence="3">Tetratricopeptide repeat protein</fullName>
    </recommendedName>
</protein>
<evidence type="ECO:0000313" key="1">
    <source>
        <dbReference type="EMBL" id="AZS31758.1"/>
    </source>
</evidence>
<proteinExistence type="predicted"/>
<organism evidence="1 2">
    <name type="scientific">Butyricimonas faecalis</name>
    <dbReference type="NCBI Taxonomy" id="2093856"/>
    <lineage>
        <taxon>Bacteria</taxon>
        <taxon>Pseudomonadati</taxon>
        <taxon>Bacteroidota</taxon>
        <taxon>Bacteroidia</taxon>
        <taxon>Bacteroidales</taxon>
        <taxon>Odoribacteraceae</taxon>
        <taxon>Butyricimonas</taxon>
    </lineage>
</organism>
<dbReference type="AlphaFoldDB" id="A0A3S9VYZ3"/>
<evidence type="ECO:0008006" key="3">
    <source>
        <dbReference type="Google" id="ProtNLM"/>
    </source>
</evidence>
<reference evidence="1 2" key="1">
    <citation type="submission" date="2018-10" db="EMBL/GenBank/DDBJ databases">
        <title>Butyricimonas faecalis sp. nov., isolated from human faeces and emended description of the genus Butyricimonas.</title>
        <authorList>
            <person name="Le Roy T."/>
            <person name="Van der Smissen P."/>
            <person name="Paquot A."/>
            <person name="Delzenne N."/>
            <person name="Muccioli G."/>
            <person name="Collet J.-F."/>
            <person name="Cani P.D."/>
        </authorList>
    </citation>
    <scope>NUCLEOTIDE SEQUENCE [LARGE SCALE GENOMIC DNA]</scope>
    <source>
        <strain evidence="1 2">H184</strain>
    </source>
</reference>
<evidence type="ECO:0000313" key="2">
    <source>
        <dbReference type="Proteomes" id="UP000270673"/>
    </source>
</evidence>
<dbReference type="Proteomes" id="UP000270673">
    <property type="component" value="Chromosome"/>
</dbReference>
<keyword evidence="2" id="KW-1185">Reference proteome</keyword>
<sequence>MLKIVLIVGVLLFNLVGVQAHEKEMGTLDNLVKKFEANPADPQTTIQLLRELKNQGKPNRDVVNRYFQTQKEADYLKDYNWSIIRDYVDDVNAPQIKYLFKNQSKFMQNFSKDDVFQKLDNVFVGHLEQYYNSNKIEYNKYLDFLKSSGYEHYDVVADYFYIKQLRAERKSEDYFYKARKLFRYFPENRKMIKEITDGALEIMNDVSRLKVIQLWAGKTVESKKDFDALYNYALISNKCGFEDVAKRYAKIATSLAEESSNQTMMERAKKLLQLVN</sequence>
<dbReference type="OrthoDB" id="1095117at2"/>